<dbReference type="GO" id="GO:0016787">
    <property type="term" value="F:hydrolase activity"/>
    <property type="evidence" value="ECO:0007669"/>
    <property type="project" value="UniProtKB-KW"/>
</dbReference>
<keyword evidence="7" id="KW-0346">Stress response</keyword>
<evidence type="ECO:0000313" key="9">
    <source>
        <dbReference type="Proteomes" id="UP000177777"/>
    </source>
</evidence>
<evidence type="ECO:0000256" key="2">
    <source>
        <dbReference type="ARBA" id="ARBA00022649"/>
    </source>
</evidence>
<evidence type="ECO:0000256" key="5">
    <source>
        <dbReference type="ARBA" id="ARBA00022801"/>
    </source>
</evidence>
<evidence type="ECO:0000256" key="3">
    <source>
        <dbReference type="ARBA" id="ARBA00022722"/>
    </source>
</evidence>
<dbReference type="Pfam" id="PF07927">
    <property type="entry name" value="HicA_toxin"/>
    <property type="match status" value="1"/>
</dbReference>
<comment type="caution">
    <text evidence="8">The sequence shown here is derived from an EMBL/GenBank/DDBJ whole genome shotgun (WGS) entry which is preliminary data.</text>
</comment>
<gene>
    <name evidence="8" type="ORF">A3D42_00420</name>
</gene>
<dbReference type="InterPro" id="IPR038570">
    <property type="entry name" value="HicA_sf"/>
</dbReference>
<name>A0A1F6W7Y2_9BACT</name>
<dbReference type="STRING" id="1801754.A3D42_00420"/>
<dbReference type="InterPro" id="IPR012933">
    <property type="entry name" value="HicA_mRNA_interferase"/>
</dbReference>
<evidence type="ECO:0000256" key="7">
    <source>
        <dbReference type="ARBA" id="ARBA00023016"/>
    </source>
</evidence>
<keyword evidence="2" id="KW-1277">Toxin-antitoxin system</keyword>
<proteinExistence type="inferred from homology"/>
<evidence type="ECO:0000313" key="8">
    <source>
        <dbReference type="EMBL" id="OGI77886.1"/>
    </source>
</evidence>
<dbReference type="GO" id="GO:0004519">
    <property type="term" value="F:endonuclease activity"/>
    <property type="evidence" value="ECO:0007669"/>
    <property type="project" value="UniProtKB-KW"/>
</dbReference>
<evidence type="ECO:0008006" key="10">
    <source>
        <dbReference type="Google" id="ProtNLM"/>
    </source>
</evidence>
<evidence type="ECO:0000256" key="4">
    <source>
        <dbReference type="ARBA" id="ARBA00022759"/>
    </source>
</evidence>
<keyword evidence="5" id="KW-0378">Hydrolase</keyword>
<dbReference type="AlphaFoldDB" id="A0A1F6W7Y2"/>
<sequence>MPRGINNWSFADVKRFLSDYNFRLSHVEGSHYFYVGSVKGTIHQICVPFHSNKAIHPKTMKSIIKQSEIDIKEWIK</sequence>
<accession>A0A1F6W7Y2</accession>
<comment type="similarity">
    <text evidence="1">Belongs to the HicA mRNA interferase family.</text>
</comment>
<keyword evidence="4" id="KW-0255">Endonuclease</keyword>
<dbReference type="SUPFAM" id="SSF54786">
    <property type="entry name" value="YcfA/nrd intein domain"/>
    <property type="match status" value="1"/>
</dbReference>
<dbReference type="Proteomes" id="UP000177777">
    <property type="component" value="Unassembled WGS sequence"/>
</dbReference>
<organism evidence="8 9">
    <name type="scientific">Candidatus Nomurabacteria bacterium RIFCSPHIGHO2_02_FULL_41_18</name>
    <dbReference type="NCBI Taxonomy" id="1801754"/>
    <lineage>
        <taxon>Bacteria</taxon>
        <taxon>Candidatus Nomuraibacteriota</taxon>
    </lineage>
</organism>
<dbReference type="Gene3D" id="3.30.920.30">
    <property type="entry name" value="Hypothetical protein"/>
    <property type="match status" value="1"/>
</dbReference>
<evidence type="ECO:0000256" key="6">
    <source>
        <dbReference type="ARBA" id="ARBA00022884"/>
    </source>
</evidence>
<keyword evidence="3" id="KW-0540">Nuclease</keyword>
<dbReference type="EMBL" id="MFUE01000008">
    <property type="protein sequence ID" value="OGI77886.1"/>
    <property type="molecule type" value="Genomic_DNA"/>
</dbReference>
<protein>
    <recommendedName>
        <fullName evidence="10">Toxin HicA</fullName>
    </recommendedName>
</protein>
<reference evidence="8 9" key="1">
    <citation type="journal article" date="2016" name="Nat. Commun.">
        <title>Thousands of microbial genomes shed light on interconnected biogeochemical processes in an aquifer system.</title>
        <authorList>
            <person name="Anantharaman K."/>
            <person name="Brown C.T."/>
            <person name="Hug L.A."/>
            <person name="Sharon I."/>
            <person name="Castelle C.J."/>
            <person name="Probst A.J."/>
            <person name="Thomas B.C."/>
            <person name="Singh A."/>
            <person name="Wilkins M.J."/>
            <person name="Karaoz U."/>
            <person name="Brodie E.L."/>
            <person name="Williams K.H."/>
            <person name="Hubbard S.S."/>
            <person name="Banfield J.F."/>
        </authorList>
    </citation>
    <scope>NUCLEOTIDE SEQUENCE [LARGE SCALE GENOMIC DNA]</scope>
</reference>
<evidence type="ECO:0000256" key="1">
    <source>
        <dbReference type="ARBA" id="ARBA00006620"/>
    </source>
</evidence>
<dbReference type="GO" id="GO:0003729">
    <property type="term" value="F:mRNA binding"/>
    <property type="evidence" value="ECO:0007669"/>
    <property type="project" value="InterPro"/>
</dbReference>
<keyword evidence="6" id="KW-0694">RNA-binding</keyword>